<dbReference type="RefSeq" id="WP_323574519.1">
    <property type="nucleotide sequence ID" value="NZ_JAYGJQ010000001.1"/>
</dbReference>
<accession>A0ABU5VPQ5</accession>
<keyword evidence="2" id="KW-1185">Reference proteome</keyword>
<dbReference type="EMBL" id="JAYGJQ010000001">
    <property type="protein sequence ID" value="MEA9355029.1"/>
    <property type="molecule type" value="Genomic_DNA"/>
</dbReference>
<dbReference type="Proteomes" id="UP001302274">
    <property type="component" value="Unassembled WGS sequence"/>
</dbReference>
<organism evidence="1 2">
    <name type="scientific">Bacteriovorax antarcticus</name>
    <dbReference type="NCBI Taxonomy" id="3088717"/>
    <lineage>
        <taxon>Bacteria</taxon>
        <taxon>Pseudomonadati</taxon>
        <taxon>Bdellovibrionota</taxon>
        <taxon>Bacteriovoracia</taxon>
        <taxon>Bacteriovoracales</taxon>
        <taxon>Bacteriovoracaceae</taxon>
        <taxon>Bacteriovorax</taxon>
    </lineage>
</organism>
<comment type="caution">
    <text evidence="1">The sequence shown here is derived from an EMBL/GenBank/DDBJ whole genome shotgun (WGS) entry which is preliminary data.</text>
</comment>
<evidence type="ECO:0000313" key="2">
    <source>
        <dbReference type="Proteomes" id="UP001302274"/>
    </source>
</evidence>
<protein>
    <submittedName>
        <fullName evidence="1">Uncharacterized protein</fullName>
    </submittedName>
</protein>
<proteinExistence type="predicted"/>
<gene>
    <name evidence="1" type="ORF">SHI21_02395</name>
</gene>
<name>A0ABU5VPQ5_9BACT</name>
<evidence type="ECO:0000313" key="1">
    <source>
        <dbReference type="EMBL" id="MEA9355029.1"/>
    </source>
</evidence>
<reference evidence="1 2" key="1">
    <citation type="submission" date="2023-11" db="EMBL/GenBank/DDBJ databases">
        <title>A Novel Polar Bacteriovorax (B. antarcticus) Isolated from the Biocrust in Antarctica.</title>
        <authorList>
            <person name="Mun W."/>
            <person name="Choi S.Y."/>
            <person name="Mitchell R.J."/>
        </authorList>
    </citation>
    <scope>NUCLEOTIDE SEQUENCE [LARGE SCALE GENOMIC DNA]</scope>
    <source>
        <strain evidence="1 2">PP10</strain>
    </source>
</reference>
<sequence>MSKFDNTTEANLTHDINATLSSLLSALELVNDEWKTNPELVDKILPLTTQKLDLLREQLLLYRNSQN</sequence>